<dbReference type="RefSeq" id="WP_011746129.1">
    <property type="nucleotide sequence ID" value="NC_008639.1"/>
</dbReference>
<keyword evidence="3" id="KW-0808">Transferase</keyword>
<keyword evidence="1" id="KW-0812">Transmembrane</keyword>
<dbReference type="STRING" id="290317.Cpha266_2356"/>
<keyword evidence="1" id="KW-0472">Membrane</keyword>
<dbReference type="Pfam" id="PF00535">
    <property type="entry name" value="Glycos_transf_2"/>
    <property type="match status" value="1"/>
</dbReference>
<feature type="transmembrane region" description="Helical" evidence="1">
    <location>
        <begin position="344"/>
        <end position="362"/>
    </location>
</feature>
<organism evidence="3 4">
    <name type="scientific">Chlorobium phaeobacteroides (strain DSM 266 / SMG 266 / 2430)</name>
    <dbReference type="NCBI Taxonomy" id="290317"/>
    <lineage>
        <taxon>Bacteria</taxon>
        <taxon>Pseudomonadati</taxon>
        <taxon>Chlorobiota</taxon>
        <taxon>Chlorobiia</taxon>
        <taxon>Chlorobiales</taxon>
        <taxon>Chlorobiaceae</taxon>
        <taxon>Chlorobium/Pelodictyon group</taxon>
        <taxon>Chlorobium</taxon>
    </lineage>
</organism>
<dbReference type="InterPro" id="IPR029044">
    <property type="entry name" value="Nucleotide-diphossugar_trans"/>
</dbReference>
<dbReference type="HOGENOM" id="CLU_038143_0_0_10"/>
<name>A1BIW7_CHLPD</name>
<keyword evidence="1" id="KW-1133">Transmembrane helix</keyword>
<reference evidence="3 4" key="1">
    <citation type="submission" date="2006-12" db="EMBL/GenBank/DDBJ databases">
        <title>Complete sequence of Chlorobium phaeobacteroides DSM 266.</title>
        <authorList>
            <consortium name="US DOE Joint Genome Institute"/>
            <person name="Copeland A."/>
            <person name="Lucas S."/>
            <person name="Lapidus A."/>
            <person name="Barry K."/>
            <person name="Detter J.C."/>
            <person name="Glavina del Rio T."/>
            <person name="Hammon N."/>
            <person name="Israni S."/>
            <person name="Pitluck S."/>
            <person name="Goltsman E."/>
            <person name="Schmutz J."/>
            <person name="Larimer F."/>
            <person name="Land M."/>
            <person name="Hauser L."/>
            <person name="Mikhailova N."/>
            <person name="Li T."/>
            <person name="Overmann J."/>
            <person name="Bryant D.A."/>
            <person name="Richardson P."/>
        </authorList>
    </citation>
    <scope>NUCLEOTIDE SEQUENCE [LARGE SCALE GENOMIC DNA]</scope>
    <source>
        <strain evidence="3 4">DSM 266</strain>
    </source>
</reference>
<dbReference type="SUPFAM" id="SSF53448">
    <property type="entry name" value="Nucleotide-diphospho-sugar transferases"/>
    <property type="match status" value="1"/>
</dbReference>
<feature type="transmembrane region" description="Helical" evidence="1">
    <location>
        <begin position="313"/>
        <end position="332"/>
    </location>
</feature>
<dbReference type="GO" id="GO:0016740">
    <property type="term" value="F:transferase activity"/>
    <property type="evidence" value="ECO:0007669"/>
    <property type="project" value="UniProtKB-KW"/>
</dbReference>
<dbReference type="CDD" id="cd00761">
    <property type="entry name" value="Glyco_tranf_GTA_type"/>
    <property type="match status" value="1"/>
</dbReference>
<keyword evidence="4" id="KW-1185">Reference proteome</keyword>
<dbReference type="EMBL" id="CP000492">
    <property type="protein sequence ID" value="ABL66344.1"/>
    <property type="molecule type" value="Genomic_DNA"/>
</dbReference>
<accession>A1BIW7</accession>
<dbReference type="AlphaFoldDB" id="A1BIW7"/>
<evidence type="ECO:0000313" key="4">
    <source>
        <dbReference type="Proteomes" id="UP000008701"/>
    </source>
</evidence>
<dbReference type="PANTHER" id="PTHR43646">
    <property type="entry name" value="GLYCOSYLTRANSFERASE"/>
    <property type="match status" value="1"/>
</dbReference>
<proteinExistence type="predicted"/>
<dbReference type="OrthoDB" id="9800276at2"/>
<evidence type="ECO:0000313" key="3">
    <source>
        <dbReference type="EMBL" id="ABL66344.1"/>
    </source>
</evidence>
<feature type="transmembrane region" description="Helical" evidence="1">
    <location>
        <begin position="169"/>
        <end position="188"/>
    </location>
</feature>
<dbReference type="InterPro" id="IPR001173">
    <property type="entry name" value="Glyco_trans_2-like"/>
</dbReference>
<dbReference type="PANTHER" id="PTHR43646:SF3">
    <property type="entry name" value="SLR1566 PROTEIN"/>
    <property type="match status" value="1"/>
</dbReference>
<dbReference type="KEGG" id="cph:Cpha266_2356"/>
<sequence length="380" mass="42682">MLILIYQIVVLVSLMVFFGILLRNLRDLPALPLTPYRARPFVSVLVPARNEELNIEGCLASLILQTYDNVEILVLDDGSSDRTWEILQRLQAKYGSRLKIYQGESLPEGWHGKAWACRQLATKAEGQLLLFTDADTTHKPEALSRAVAAMEESGADMLSLTPLQETQTFFERLVVPLVYVILLCYLPLRLLSRSKKPAFCFAYGQFILFRSKFYESIGGHAAVKNALVEDVWLCKAVKKSGGKVVAYNGVDAVSCRMYRNFREVIEGFSKNLFAGLGYSTPLLFLLVVLTAIFHVAPWFFFTLALARGDTAPAHLLLPLTQIAIALSCRVIIAVKCRQPLSMVWFHALSQFVLIAIALNSFYQVKSGRGSRWKGRNYKFS</sequence>
<protein>
    <submittedName>
        <fullName evidence="3">Glycosyl transferase, family 2</fullName>
    </submittedName>
</protein>
<dbReference type="eggNOG" id="COG1215">
    <property type="taxonomic scope" value="Bacteria"/>
</dbReference>
<gene>
    <name evidence="3" type="ordered locus">Cpha266_2356</name>
</gene>
<evidence type="ECO:0000256" key="1">
    <source>
        <dbReference type="SAM" id="Phobius"/>
    </source>
</evidence>
<feature type="transmembrane region" description="Helical" evidence="1">
    <location>
        <begin position="6"/>
        <end position="25"/>
    </location>
</feature>
<dbReference type="CAZy" id="GT2">
    <property type="family name" value="Glycosyltransferase Family 2"/>
</dbReference>
<dbReference type="Gene3D" id="3.90.550.10">
    <property type="entry name" value="Spore Coat Polysaccharide Biosynthesis Protein SpsA, Chain A"/>
    <property type="match status" value="1"/>
</dbReference>
<feature type="transmembrane region" description="Helical" evidence="1">
    <location>
        <begin position="282"/>
        <end position="306"/>
    </location>
</feature>
<evidence type="ECO:0000259" key="2">
    <source>
        <dbReference type="Pfam" id="PF00535"/>
    </source>
</evidence>
<dbReference type="Proteomes" id="UP000008701">
    <property type="component" value="Chromosome"/>
</dbReference>
<feature type="domain" description="Glycosyltransferase 2-like" evidence="2">
    <location>
        <begin position="43"/>
        <end position="217"/>
    </location>
</feature>